<feature type="non-terminal residue" evidence="7">
    <location>
        <position position="238"/>
    </location>
</feature>
<sequence>DSGGRFFSVPMPIIEGVGDEVVCVTIFVATFVFLYRTTLWNCSLTLGRQGVNVIQTCFHGIWSGVGTHHPTTSMGSSRMTSAEQDRFRTRMDSPPENDCCSVCHDNFSLPCQANCAHWFCGECILRVWHHSSAIQPSKCPICRRPINLLIPCESATRQRNEPEVDSVLQYIERYNRIFGGGSVGFFQRLRDTPLLLRRLLREMMDPQRALPLVFRARVVLSFALVAIYVFSPVDILPE</sequence>
<dbReference type="InterPro" id="IPR017907">
    <property type="entry name" value="Znf_RING_CS"/>
</dbReference>
<dbReference type="GO" id="GO:0061630">
    <property type="term" value="F:ubiquitin protein ligase activity"/>
    <property type="evidence" value="ECO:0007669"/>
    <property type="project" value="InterPro"/>
</dbReference>
<keyword evidence="5" id="KW-0472">Membrane</keyword>
<dbReference type="EMBL" id="JAHRHJ020000007">
    <property type="protein sequence ID" value="KAH9307863.1"/>
    <property type="molecule type" value="Genomic_DNA"/>
</dbReference>
<proteinExistence type="predicted"/>
<reference evidence="7 8" key="1">
    <citation type="journal article" date="2021" name="Nat. Plants">
        <title>The Taxus genome provides insights into paclitaxel biosynthesis.</title>
        <authorList>
            <person name="Xiong X."/>
            <person name="Gou J."/>
            <person name="Liao Q."/>
            <person name="Li Y."/>
            <person name="Zhou Q."/>
            <person name="Bi G."/>
            <person name="Li C."/>
            <person name="Du R."/>
            <person name="Wang X."/>
            <person name="Sun T."/>
            <person name="Guo L."/>
            <person name="Liang H."/>
            <person name="Lu P."/>
            <person name="Wu Y."/>
            <person name="Zhang Z."/>
            <person name="Ro D.K."/>
            <person name="Shang Y."/>
            <person name="Huang S."/>
            <person name="Yan J."/>
        </authorList>
    </citation>
    <scope>NUCLEOTIDE SEQUENCE [LARGE SCALE GENOMIC DNA]</scope>
    <source>
        <strain evidence="7">Ta-2019</strain>
    </source>
</reference>
<dbReference type="PANTHER" id="PTHR22894:SF5">
    <property type="entry name" value="RING-TYPE DOMAIN-CONTAINING PROTEIN"/>
    <property type="match status" value="1"/>
</dbReference>
<evidence type="ECO:0000256" key="1">
    <source>
        <dbReference type="ARBA" id="ARBA00022723"/>
    </source>
</evidence>
<dbReference type="OMA" id="NVIRRCF"/>
<dbReference type="GO" id="GO:0008270">
    <property type="term" value="F:zinc ion binding"/>
    <property type="evidence" value="ECO:0007669"/>
    <property type="project" value="UniProtKB-KW"/>
</dbReference>
<dbReference type="SMART" id="SM00184">
    <property type="entry name" value="RING"/>
    <property type="match status" value="1"/>
</dbReference>
<evidence type="ECO:0000256" key="2">
    <source>
        <dbReference type="ARBA" id="ARBA00022771"/>
    </source>
</evidence>
<evidence type="ECO:0000256" key="5">
    <source>
        <dbReference type="SAM" id="Phobius"/>
    </source>
</evidence>
<dbReference type="InterPro" id="IPR001841">
    <property type="entry name" value="Znf_RING"/>
</dbReference>
<name>A0AA38KJT3_TAXCH</name>
<evidence type="ECO:0000313" key="8">
    <source>
        <dbReference type="Proteomes" id="UP000824469"/>
    </source>
</evidence>
<dbReference type="InterPro" id="IPR038896">
    <property type="entry name" value="RNF170"/>
</dbReference>
<feature type="transmembrane region" description="Helical" evidence="5">
    <location>
        <begin position="12"/>
        <end position="35"/>
    </location>
</feature>
<dbReference type="PROSITE" id="PS50089">
    <property type="entry name" value="ZF_RING_2"/>
    <property type="match status" value="1"/>
</dbReference>
<comment type="caution">
    <text evidence="7">The sequence shown here is derived from an EMBL/GenBank/DDBJ whole genome shotgun (WGS) entry which is preliminary data.</text>
</comment>
<dbReference type="Pfam" id="PF13445">
    <property type="entry name" value="zf-RING_UBOX"/>
    <property type="match status" value="1"/>
</dbReference>
<dbReference type="PANTHER" id="PTHR22894">
    <property type="entry name" value="RING-TYPE DOMAIN-CONTAINING PROTEIN"/>
    <property type="match status" value="1"/>
</dbReference>
<keyword evidence="3" id="KW-0862">Zinc</keyword>
<dbReference type="SUPFAM" id="SSF57850">
    <property type="entry name" value="RING/U-box"/>
    <property type="match status" value="1"/>
</dbReference>
<evidence type="ECO:0000256" key="4">
    <source>
        <dbReference type="PROSITE-ProRule" id="PRU00175"/>
    </source>
</evidence>
<feature type="transmembrane region" description="Helical" evidence="5">
    <location>
        <begin position="209"/>
        <end position="230"/>
    </location>
</feature>
<dbReference type="InterPro" id="IPR027370">
    <property type="entry name" value="Znf-RING_euk"/>
</dbReference>
<keyword evidence="2 4" id="KW-0863">Zinc-finger</keyword>
<evidence type="ECO:0000259" key="6">
    <source>
        <dbReference type="PROSITE" id="PS50089"/>
    </source>
</evidence>
<keyword evidence="5" id="KW-0812">Transmembrane</keyword>
<evidence type="ECO:0000256" key="3">
    <source>
        <dbReference type="ARBA" id="ARBA00022833"/>
    </source>
</evidence>
<feature type="non-terminal residue" evidence="7">
    <location>
        <position position="1"/>
    </location>
</feature>
<protein>
    <recommendedName>
        <fullName evidence="6">RING-type domain-containing protein</fullName>
    </recommendedName>
</protein>
<dbReference type="AlphaFoldDB" id="A0AA38KJT3"/>
<dbReference type="Gene3D" id="3.30.40.10">
    <property type="entry name" value="Zinc/RING finger domain, C3HC4 (zinc finger)"/>
    <property type="match status" value="1"/>
</dbReference>
<gene>
    <name evidence="7" type="ORF">KI387_035774</name>
</gene>
<evidence type="ECO:0000313" key="7">
    <source>
        <dbReference type="EMBL" id="KAH9307863.1"/>
    </source>
</evidence>
<dbReference type="CDD" id="cd16539">
    <property type="entry name" value="RING-HC_RNF113A_B"/>
    <property type="match status" value="1"/>
</dbReference>
<dbReference type="InterPro" id="IPR013083">
    <property type="entry name" value="Znf_RING/FYVE/PHD"/>
</dbReference>
<accession>A0AA38KJT3</accession>
<organism evidence="7 8">
    <name type="scientific">Taxus chinensis</name>
    <name type="common">Chinese yew</name>
    <name type="synonym">Taxus wallichiana var. chinensis</name>
    <dbReference type="NCBI Taxonomy" id="29808"/>
    <lineage>
        <taxon>Eukaryota</taxon>
        <taxon>Viridiplantae</taxon>
        <taxon>Streptophyta</taxon>
        <taxon>Embryophyta</taxon>
        <taxon>Tracheophyta</taxon>
        <taxon>Spermatophyta</taxon>
        <taxon>Pinopsida</taxon>
        <taxon>Pinidae</taxon>
        <taxon>Conifers II</taxon>
        <taxon>Cupressales</taxon>
        <taxon>Taxaceae</taxon>
        <taxon>Taxus</taxon>
    </lineage>
</organism>
<dbReference type="PROSITE" id="PS00518">
    <property type="entry name" value="ZF_RING_1"/>
    <property type="match status" value="1"/>
</dbReference>
<feature type="domain" description="RING-type" evidence="6">
    <location>
        <begin position="100"/>
        <end position="143"/>
    </location>
</feature>
<keyword evidence="1" id="KW-0479">Metal-binding</keyword>
<keyword evidence="8" id="KW-1185">Reference proteome</keyword>
<dbReference type="Proteomes" id="UP000824469">
    <property type="component" value="Unassembled WGS sequence"/>
</dbReference>
<keyword evidence="5" id="KW-1133">Transmembrane helix</keyword>